<dbReference type="RefSeq" id="WP_065986077.1">
    <property type="nucleotide sequence ID" value="NZ_MDEN01000041.1"/>
</dbReference>
<evidence type="ECO:0000313" key="1">
    <source>
        <dbReference type="EMBL" id="OCX25871.1"/>
    </source>
</evidence>
<organism evidence="1 2">
    <name type="scientific">Pseudomonas graminis</name>
    <dbReference type="NCBI Taxonomy" id="158627"/>
    <lineage>
        <taxon>Bacteria</taxon>
        <taxon>Pseudomonadati</taxon>
        <taxon>Pseudomonadota</taxon>
        <taxon>Gammaproteobacteria</taxon>
        <taxon>Pseudomonadales</taxon>
        <taxon>Pseudomonadaceae</taxon>
        <taxon>Pseudomonas</taxon>
    </lineage>
</organism>
<name>A0A1C2EGE0_9PSED</name>
<dbReference type="EMBL" id="MDEN01000041">
    <property type="protein sequence ID" value="OCX25871.1"/>
    <property type="molecule type" value="Genomic_DNA"/>
</dbReference>
<reference evidence="1 2" key="1">
    <citation type="submission" date="2016-08" db="EMBL/GenBank/DDBJ databases">
        <title>Whole genome sequence of Pseudomonas graminis strain UASWS1507, a potential biological control agent for agriculture.</title>
        <authorList>
            <person name="Crovadore J."/>
            <person name="Calmin G."/>
            <person name="Chablais R."/>
            <person name="Cochard B."/>
            <person name="Lefort F."/>
        </authorList>
    </citation>
    <scope>NUCLEOTIDE SEQUENCE [LARGE SCALE GENOMIC DNA]</scope>
    <source>
        <strain evidence="1 2">UASWS1507</strain>
    </source>
</reference>
<protein>
    <recommendedName>
        <fullName evidence="3">DUF2867 domain-containing protein</fullName>
    </recommendedName>
</protein>
<comment type="caution">
    <text evidence="1">The sequence shown here is derived from an EMBL/GenBank/DDBJ whole genome shotgun (WGS) entry which is preliminary data.</text>
</comment>
<dbReference type="OrthoDB" id="5464833at2"/>
<dbReference type="AlphaFoldDB" id="A0A1C2EGE0"/>
<evidence type="ECO:0000313" key="2">
    <source>
        <dbReference type="Proteomes" id="UP000095143"/>
    </source>
</evidence>
<proteinExistence type="predicted"/>
<gene>
    <name evidence="1" type="ORF">BBI10_00570</name>
</gene>
<evidence type="ECO:0008006" key="3">
    <source>
        <dbReference type="Google" id="ProtNLM"/>
    </source>
</evidence>
<dbReference type="Proteomes" id="UP000095143">
    <property type="component" value="Unassembled WGS sequence"/>
</dbReference>
<accession>A0A1C2EGE0</accession>
<sequence>MELLDIYLPHYHFRERHALDICATAAQVMRAVESYDSTEDRLVRAMTALREMPQRLIWKLGNAPARNRPPFSLENFTNLGTIPDKALALGLAGRFWKLDYGQETVPDAETFKHFEQPGAARLVLGFSATELGDGVTRLVTETRVQCLDAAALRQFRLYWYLIRPFSGLIRRRALKAIKREVCGIHR</sequence>